<keyword evidence="6" id="KW-0325">Glycoprotein</keyword>
<dbReference type="InterPro" id="IPR036179">
    <property type="entry name" value="Ig-like_dom_sf"/>
</dbReference>
<protein>
    <recommendedName>
        <fullName evidence="9">Ig-like domain-containing protein</fullName>
    </recommendedName>
</protein>
<dbReference type="GO" id="GO:0005886">
    <property type="term" value="C:plasma membrane"/>
    <property type="evidence" value="ECO:0007669"/>
    <property type="project" value="UniProtKB-SubCell"/>
</dbReference>
<keyword evidence="11" id="KW-1185">Reference proteome</keyword>
<evidence type="ECO:0000313" key="10">
    <source>
        <dbReference type="EMBL" id="CAH3154236.1"/>
    </source>
</evidence>
<evidence type="ECO:0000256" key="5">
    <source>
        <dbReference type="ARBA" id="ARBA00023157"/>
    </source>
</evidence>
<dbReference type="PROSITE" id="PS50835">
    <property type="entry name" value="IG_LIKE"/>
    <property type="match status" value="3"/>
</dbReference>
<gene>
    <name evidence="10" type="ORF">PMEA_00027464</name>
</gene>
<comment type="caution">
    <text evidence="10">The sequence shown here is derived from an EMBL/GenBank/DDBJ whole genome shotgun (WGS) entry which is preliminary data.</text>
</comment>
<evidence type="ECO:0000256" key="8">
    <source>
        <dbReference type="SAM" id="MobiDB-lite"/>
    </source>
</evidence>
<keyword evidence="3" id="KW-0677">Repeat</keyword>
<evidence type="ECO:0000259" key="9">
    <source>
        <dbReference type="PROSITE" id="PS50835"/>
    </source>
</evidence>
<dbReference type="InterPro" id="IPR003598">
    <property type="entry name" value="Ig_sub2"/>
</dbReference>
<keyword evidence="5" id="KW-1015">Disulfide bond</keyword>
<evidence type="ECO:0000313" key="11">
    <source>
        <dbReference type="Proteomes" id="UP001159428"/>
    </source>
</evidence>
<feature type="domain" description="Ig-like" evidence="9">
    <location>
        <begin position="422"/>
        <end position="483"/>
    </location>
</feature>
<dbReference type="GO" id="GO:0098632">
    <property type="term" value="F:cell-cell adhesion mediator activity"/>
    <property type="evidence" value="ECO:0007669"/>
    <property type="project" value="TreeGrafter"/>
</dbReference>
<dbReference type="CDD" id="cd00096">
    <property type="entry name" value="Ig"/>
    <property type="match status" value="1"/>
</dbReference>
<dbReference type="Gene3D" id="2.60.120.1000">
    <property type="match status" value="1"/>
</dbReference>
<dbReference type="Gene3D" id="2.60.40.10">
    <property type="entry name" value="Immunoglobulins"/>
    <property type="match status" value="3"/>
</dbReference>
<dbReference type="GO" id="GO:0030424">
    <property type="term" value="C:axon"/>
    <property type="evidence" value="ECO:0007669"/>
    <property type="project" value="TreeGrafter"/>
</dbReference>
<dbReference type="FunFam" id="2.60.40.10:FF:000032">
    <property type="entry name" value="palladin isoform X1"/>
    <property type="match status" value="1"/>
</dbReference>
<evidence type="ECO:0000256" key="6">
    <source>
        <dbReference type="ARBA" id="ARBA00023180"/>
    </source>
</evidence>
<feature type="region of interest" description="Disordered" evidence="8">
    <location>
        <begin position="146"/>
        <end position="225"/>
    </location>
</feature>
<organism evidence="10 11">
    <name type="scientific">Pocillopora meandrina</name>
    <dbReference type="NCBI Taxonomy" id="46732"/>
    <lineage>
        <taxon>Eukaryota</taxon>
        <taxon>Metazoa</taxon>
        <taxon>Cnidaria</taxon>
        <taxon>Anthozoa</taxon>
        <taxon>Hexacorallia</taxon>
        <taxon>Scleractinia</taxon>
        <taxon>Astrocoeniina</taxon>
        <taxon>Pocilloporidae</taxon>
        <taxon>Pocillopora</taxon>
    </lineage>
</organism>
<dbReference type="SUPFAM" id="SSF48726">
    <property type="entry name" value="Immunoglobulin"/>
    <property type="match status" value="3"/>
</dbReference>
<feature type="compositionally biased region" description="Basic residues" evidence="8">
    <location>
        <begin position="151"/>
        <end position="166"/>
    </location>
</feature>
<dbReference type="GO" id="GO:0007156">
    <property type="term" value="P:homophilic cell adhesion via plasma membrane adhesion molecules"/>
    <property type="evidence" value="ECO:0007669"/>
    <property type="project" value="TreeGrafter"/>
</dbReference>
<dbReference type="InterPro" id="IPR013783">
    <property type="entry name" value="Ig-like_fold"/>
</dbReference>
<evidence type="ECO:0000256" key="3">
    <source>
        <dbReference type="ARBA" id="ARBA00022737"/>
    </source>
</evidence>
<keyword evidence="2" id="KW-1003">Cell membrane</keyword>
<dbReference type="GO" id="GO:0070593">
    <property type="term" value="P:dendrite self-avoidance"/>
    <property type="evidence" value="ECO:0007669"/>
    <property type="project" value="TreeGrafter"/>
</dbReference>
<dbReference type="Pfam" id="PF07679">
    <property type="entry name" value="I-set"/>
    <property type="match status" value="2"/>
</dbReference>
<reference evidence="10 11" key="1">
    <citation type="submission" date="2022-05" db="EMBL/GenBank/DDBJ databases">
        <authorList>
            <consortium name="Genoscope - CEA"/>
            <person name="William W."/>
        </authorList>
    </citation>
    <scope>NUCLEOTIDE SEQUENCE [LARGE SCALE GENOMIC DNA]</scope>
</reference>
<accession>A0AAU9XQ32</accession>
<dbReference type="PANTHER" id="PTHR10075:SF103">
    <property type="entry name" value="ROUNDABOUT HOMOLOG 4"/>
    <property type="match status" value="1"/>
</dbReference>
<dbReference type="Pfam" id="PF01391">
    <property type="entry name" value="Collagen"/>
    <property type="match status" value="1"/>
</dbReference>
<dbReference type="AlphaFoldDB" id="A0AAU9XQ32"/>
<dbReference type="PANTHER" id="PTHR10075">
    <property type="entry name" value="BASIGIN RELATED"/>
    <property type="match status" value="1"/>
</dbReference>
<sequence length="691" mass="75423">MKQHEKAEKQMNRTQMLERFCSGSALLLSLLCCIAWINVELRIQEHHRLISHSAKFCDKIETEIIRKMQKNYARWQLENIRKKEDGNQSLIFSDGQEAISRKKRFTRDDLQQNSSLASSLVQKLIKQELSLLQNQFCAKNHTLCQAGQKGNRGRRGRPGKRGKRGSPGRTGPEGPPGKYGPIGPPGPMGIKGDVGLPGGPGPLGPRGPLGEKGATGKPGESLSAPSLIERPIGMTVNESQTAMLKCKVSGNPRPKVKWSKVISSLPVGRHTVESSGTLILKDVRPEDDGVYSCRAESLLGQVNSSAKLTVQFVPKPKLSSSRLMAEEKQNVTIACNAVGQPQPSITWSKAAGSLPKDRTEVKNGKLKIYSLAKKDSGIFICKAKNTLGSATYTAHLMVFTALKFKVRPPQEVTLYPPLYVPCAAESDLSNKITWTKDGMSPLPVESNVLQNGTLVINNIRESHQGNYTCRATNALTTIEAKVKIIFRNISSCSVIRKYVSSANGNYVIDPDGEGGLAPFTVYCDMTDKNGVGVTVISHDSESRTHVNGCEPIGCYSRDIDYTGASLSQLASLTSVSSQCEQFIKYECHGSILIKQKGREQAWWVSRDSAKMTTWGGATPGSGKCACGMTNSCANPSYPCNCDKNDDVWREDSGLLTEKTHLPVKQLRFGDTGDEPEEGYHTLGKLKCYGIA</sequence>
<dbReference type="SMART" id="SM00409">
    <property type="entry name" value="IG"/>
    <property type="match status" value="3"/>
</dbReference>
<dbReference type="FunFam" id="2.60.40.10:FF:000005">
    <property type="entry name" value="Neuronal cell adhesion molecule"/>
    <property type="match status" value="1"/>
</dbReference>
<dbReference type="InterPro" id="IPR036056">
    <property type="entry name" value="Fibrinogen-like_C"/>
</dbReference>
<keyword evidence="4" id="KW-0472">Membrane</keyword>
<dbReference type="EMBL" id="CALNXJ010000055">
    <property type="protein sequence ID" value="CAH3154236.1"/>
    <property type="molecule type" value="Genomic_DNA"/>
</dbReference>
<dbReference type="InterPro" id="IPR013098">
    <property type="entry name" value="Ig_I-set"/>
</dbReference>
<dbReference type="InterPro" id="IPR008160">
    <property type="entry name" value="Collagen"/>
</dbReference>
<evidence type="ECO:0000256" key="1">
    <source>
        <dbReference type="ARBA" id="ARBA00004236"/>
    </source>
</evidence>
<dbReference type="SUPFAM" id="SSF56496">
    <property type="entry name" value="Fibrinogen C-terminal domain-like"/>
    <property type="match status" value="1"/>
</dbReference>
<dbReference type="GO" id="GO:0007411">
    <property type="term" value="P:axon guidance"/>
    <property type="evidence" value="ECO:0007669"/>
    <property type="project" value="TreeGrafter"/>
</dbReference>
<dbReference type="Proteomes" id="UP001159428">
    <property type="component" value="Unassembled WGS sequence"/>
</dbReference>
<dbReference type="InterPro" id="IPR003599">
    <property type="entry name" value="Ig_sub"/>
</dbReference>
<evidence type="ECO:0000256" key="4">
    <source>
        <dbReference type="ARBA" id="ARBA00023136"/>
    </source>
</evidence>
<evidence type="ECO:0000256" key="7">
    <source>
        <dbReference type="ARBA" id="ARBA00023319"/>
    </source>
</evidence>
<dbReference type="InterPro" id="IPR007110">
    <property type="entry name" value="Ig-like_dom"/>
</dbReference>
<keyword evidence="7" id="KW-0393">Immunoglobulin domain</keyword>
<proteinExistence type="predicted"/>
<evidence type="ECO:0000256" key="2">
    <source>
        <dbReference type="ARBA" id="ARBA00022475"/>
    </source>
</evidence>
<dbReference type="SMART" id="SM00408">
    <property type="entry name" value="IGc2"/>
    <property type="match status" value="3"/>
</dbReference>
<comment type="subcellular location">
    <subcellularLocation>
        <location evidence="1">Cell membrane</location>
    </subcellularLocation>
</comment>
<dbReference type="NCBIfam" id="NF040941">
    <property type="entry name" value="GGGWT_bact"/>
    <property type="match status" value="1"/>
</dbReference>
<name>A0AAU9XQ32_9CNID</name>
<dbReference type="Pfam" id="PF13927">
    <property type="entry name" value="Ig_3"/>
    <property type="match status" value="1"/>
</dbReference>
<feature type="domain" description="Ig-like" evidence="9">
    <location>
        <begin position="225"/>
        <end position="309"/>
    </location>
</feature>
<feature type="domain" description="Ig-like" evidence="9">
    <location>
        <begin position="314"/>
        <end position="393"/>
    </location>
</feature>